<dbReference type="SUPFAM" id="SSF52047">
    <property type="entry name" value="RNI-like"/>
    <property type="match status" value="1"/>
</dbReference>
<dbReference type="OMA" id="GFRFAGQ"/>
<dbReference type="Proteomes" id="UP000265140">
    <property type="component" value="Chromosome 1"/>
</dbReference>
<organism evidence="1 2">
    <name type="scientific">Esox lucius</name>
    <name type="common">Northern pike</name>
    <dbReference type="NCBI Taxonomy" id="8010"/>
    <lineage>
        <taxon>Eukaryota</taxon>
        <taxon>Metazoa</taxon>
        <taxon>Chordata</taxon>
        <taxon>Craniata</taxon>
        <taxon>Vertebrata</taxon>
        <taxon>Euteleostomi</taxon>
        <taxon>Actinopterygii</taxon>
        <taxon>Neopterygii</taxon>
        <taxon>Teleostei</taxon>
        <taxon>Protacanthopterygii</taxon>
        <taxon>Esociformes</taxon>
        <taxon>Esocidae</taxon>
        <taxon>Esox</taxon>
    </lineage>
</organism>
<dbReference type="Bgee" id="ENSELUG00000019749">
    <property type="expression patterns" value="Expressed in embryo and 14 other cell types or tissues"/>
</dbReference>
<evidence type="ECO:0000313" key="2">
    <source>
        <dbReference type="Proteomes" id="UP000265140"/>
    </source>
</evidence>
<name>A0A3P8YVB8_ESOLU</name>
<reference evidence="1" key="4">
    <citation type="submission" date="2025-09" db="UniProtKB">
        <authorList>
            <consortium name="Ensembl"/>
        </authorList>
    </citation>
    <scope>IDENTIFICATION</scope>
</reference>
<reference evidence="1" key="2">
    <citation type="submission" date="2020-02" db="EMBL/GenBank/DDBJ databases">
        <title>Esox lucius (northern pike) genome, fEsoLuc1, primary haplotype.</title>
        <authorList>
            <person name="Myers G."/>
            <person name="Karagic N."/>
            <person name="Meyer A."/>
            <person name="Pippel M."/>
            <person name="Reichard M."/>
            <person name="Winkler S."/>
            <person name="Tracey A."/>
            <person name="Sims Y."/>
            <person name="Howe K."/>
            <person name="Rhie A."/>
            <person name="Formenti G."/>
            <person name="Durbin R."/>
            <person name="Fedrigo O."/>
            <person name="Jarvis E.D."/>
        </authorList>
    </citation>
    <scope>NUCLEOTIDE SEQUENCE [LARGE SCALE GENOMIC DNA]</scope>
</reference>
<reference evidence="2" key="1">
    <citation type="journal article" date="2014" name="PLoS ONE">
        <title>The genome and linkage map of the northern pike (Esox lucius): conserved synteny revealed between the salmonid sister group and the Neoteleostei.</title>
        <authorList>
            <person name="Rondeau E.B."/>
            <person name="Minkley D.R."/>
            <person name="Leong J.S."/>
            <person name="Messmer A.M."/>
            <person name="Jantzen J.R."/>
            <person name="von Schalburg K.R."/>
            <person name="Lemon C."/>
            <person name="Bird N.H."/>
            <person name="Koop B.F."/>
        </authorList>
    </citation>
    <scope>NUCLEOTIDE SEQUENCE</scope>
</reference>
<dbReference type="FunCoup" id="A0A3P8YVB8">
    <property type="interactions" value="822"/>
</dbReference>
<dbReference type="AlphaFoldDB" id="A0A3P8YVB8"/>
<keyword evidence="2" id="KW-1185">Reference proteome</keyword>
<dbReference type="GeneTree" id="ENSGT00940000160500"/>
<proteinExistence type="predicted"/>
<protein>
    <submittedName>
        <fullName evidence="1">Uncharacterized protein</fullName>
    </submittedName>
</protein>
<dbReference type="STRING" id="8010.ENSELUP00000020529"/>
<dbReference type="Gene3D" id="3.80.10.10">
    <property type="entry name" value="Ribonuclease Inhibitor"/>
    <property type="match status" value="1"/>
</dbReference>
<sequence>MAASLMSMRRTFRLVPLLAATPRHWSSNPGAPPPLQTRLLLYLSHRFHDVETLLSWIPWLKSRGVRQKNIFYGYTQENFGDNVAAAFYILSLRGGFRFAGQSEWFRSNKRGKFSWDFINQRDATIEEVDASNTLINYTGLENLVKQKSLRTLSLCGCVEVDDWFLSRLHVFQDTLEELDISHCPQITVGGLASLRNLRYTYTHTHTHTHTHTLERIMETEVFWLLPSYQPCFLLKLYWKTDSRAPHVQSVLRRTKMTSFIHIHTHTQTVCSF</sequence>
<dbReference type="InParanoid" id="A0A3P8YVB8"/>
<dbReference type="Ensembl" id="ENSELUT00000041475.3">
    <property type="protein sequence ID" value="ENSELUP00000020529.2"/>
    <property type="gene ID" value="ENSELUG00000019749.3"/>
</dbReference>
<accession>A0A3P8YVB8</accession>
<evidence type="ECO:0000313" key="1">
    <source>
        <dbReference type="Ensembl" id="ENSELUP00000020529.2"/>
    </source>
</evidence>
<dbReference type="InterPro" id="IPR032675">
    <property type="entry name" value="LRR_dom_sf"/>
</dbReference>
<reference evidence="1" key="3">
    <citation type="submission" date="2025-08" db="UniProtKB">
        <authorList>
            <consortium name="Ensembl"/>
        </authorList>
    </citation>
    <scope>IDENTIFICATION</scope>
</reference>